<dbReference type="InterPro" id="IPR035996">
    <property type="entry name" value="4pyrrol_Methylase_sf"/>
</dbReference>
<dbReference type="OrthoDB" id="9815856at2"/>
<keyword evidence="4 10" id="KW-0489">Methyltransferase</keyword>
<keyword evidence="14" id="KW-1185">Reference proteome</keyword>
<protein>
    <recommendedName>
        <fullName evidence="2">uroporphyrinogen-III C-methyltransferase</fullName>
        <ecNumber evidence="2">2.1.1.107</ecNumber>
    </recommendedName>
</protein>
<dbReference type="InterPro" id="IPR014776">
    <property type="entry name" value="4pyrrole_Mease_sub2"/>
</dbReference>
<keyword evidence="6" id="KW-0949">S-adenosyl-L-methionine</keyword>
<dbReference type="CDD" id="cd11642">
    <property type="entry name" value="SUMT"/>
    <property type="match status" value="1"/>
</dbReference>
<keyword evidence="5 10" id="KW-0808">Transferase</keyword>
<dbReference type="InterPro" id="IPR014777">
    <property type="entry name" value="4pyrrole_Mease_sub1"/>
</dbReference>
<evidence type="ECO:0000313" key="14">
    <source>
        <dbReference type="Proteomes" id="UP000028481"/>
    </source>
</evidence>
<dbReference type="InterPro" id="IPR003043">
    <property type="entry name" value="Uropor_MeTrfase_CS"/>
</dbReference>
<dbReference type="Pfam" id="PF02602">
    <property type="entry name" value="HEM4"/>
    <property type="match status" value="1"/>
</dbReference>
<dbReference type="GO" id="GO:0032259">
    <property type="term" value="P:methylation"/>
    <property type="evidence" value="ECO:0007669"/>
    <property type="project" value="UniProtKB-KW"/>
</dbReference>
<dbReference type="GO" id="GO:0009236">
    <property type="term" value="P:cobalamin biosynthetic process"/>
    <property type="evidence" value="ECO:0007669"/>
    <property type="project" value="UniProtKB-KW"/>
</dbReference>
<evidence type="ECO:0000256" key="6">
    <source>
        <dbReference type="ARBA" id="ARBA00022691"/>
    </source>
</evidence>
<evidence type="ECO:0000256" key="8">
    <source>
        <dbReference type="ARBA" id="ARBA00025705"/>
    </source>
</evidence>
<dbReference type="STRING" id="289377.HL41_03640"/>
<dbReference type="FunFam" id="3.30.950.10:FF:000001">
    <property type="entry name" value="Siroheme synthase"/>
    <property type="match status" value="1"/>
</dbReference>
<evidence type="ECO:0000256" key="7">
    <source>
        <dbReference type="ARBA" id="ARBA00023244"/>
    </source>
</evidence>
<keyword evidence="7" id="KW-0627">Porphyrin biosynthesis</keyword>
<dbReference type="NCBIfam" id="TIGR01469">
    <property type="entry name" value="cobA_cysG_Cterm"/>
    <property type="match status" value="1"/>
</dbReference>
<evidence type="ECO:0000256" key="2">
    <source>
        <dbReference type="ARBA" id="ARBA00012162"/>
    </source>
</evidence>
<comment type="pathway">
    <text evidence="8">Porphyrin-containing compound metabolism; siroheme biosynthesis; precorrin-2 from uroporphyrinogen III: step 1/1.</text>
</comment>
<dbReference type="HOGENOM" id="CLU_011276_6_0_0"/>
<dbReference type="RefSeq" id="WP_038060367.1">
    <property type="nucleotide sequence ID" value="NZ_CP008796.1"/>
</dbReference>
<dbReference type="GO" id="GO:0019354">
    <property type="term" value="P:siroheme biosynthetic process"/>
    <property type="evidence" value="ECO:0007669"/>
    <property type="project" value="InterPro"/>
</dbReference>
<evidence type="ECO:0000259" key="12">
    <source>
        <dbReference type="Pfam" id="PF02602"/>
    </source>
</evidence>
<dbReference type="NCBIfam" id="NF004790">
    <property type="entry name" value="PRK06136.1"/>
    <property type="match status" value="1"/>
</dbReference>
<evidence type="ECO:0000256" key="4">
    <source>
        <dbReference type="ARBA" id="ARBA00022603"/>
    </source>
</evidence>
<evidence type="ECO:0000259" key="11">
    <source>
        <dbReference type="Pfam" id="PF00590"/>
    </source>
</evidence>
<dbReference type="Pfam" id="PF00590">
    <property type="entry name" value="TP_methylase"/>
    <property type="match status" value="1"/>
</dbReference>
<keyword evidence="3" id="KW-0169">Cobalamin biosynthesis</keyword>
<feature type="domain" description="Tetrapyrrole biosynthesis uroporphyrinogen III synthase" evidence="12">
    <location>
        <begin position="267"/>
        <end position="493"/>
    </location>
</feature>
<dbReference type="Gene3D" id="3.30.950.10">
    <property type="entry name" value="Methyltransferase, Cobalt-precorrin-4 Transmethylase, Domain 2"/>
    <property type="match status" value="1"/>
</dbReference>
<dbReference type="eggNOG" id="COG0007">
    <property type="taxonomic scope" value="Bacteria"/>
</dbReference>
<organism evidence="13 14">
    <name type="scientific">Thermodesulfobacterium commune DSM 2178</name>
    <dbReference type="NCBI Taxonomy" id="289377"/>
    <lineage>
        <taxon>Bacteria</taxon>
        <taxon>Pseudomonadati</taxon>
        <taxon>Thermodesulfobacteriota</taxon>
        <taxon>Thermodesulfobacteria</taxon>
        <taxon>Thermodesulfobacteriales</taxon>
        <taxon>Thermodesulfobacteriaceae</taxon>
        <taxon>Thermodesulfobacterium</taxon>
    </lineage>
</organism>
<dbReference type="Gene3D" id="3.40.1010.10">
    <property type="entry name" value="Cobalt-precorrin-4 Transmethylase, Domain 1"/>
    <property type="match status" value="1"/>
</dbReference>
<dbReference type="InterPro" id="IPR000878">
    <property type="entry name" value="4pyrrol_Mease"/>
</dbReference>
<dbReference type="Gene3D" id="3.40.50.10090">
    <property type="match status" value="2"/>
</dbReference>
<name>A0A075WZ36_9BACT</name>
<dbReference type="PROSITE" id="PS00840">
    <property type="entry name" value="SUMT_2"/>
    <property type="match status" value="1"/>
</dbReference>
<dbReference type="InterPro" id="IPR050161">
    <property type="entry name" value="Siro_Cobalamin_biosynth"/>
</dbReference>
<dbReference type="InterPro" id="IPR036108">
    <property type="entry name" value="4pyrrol_syn_uPrphyn_synt_sf"/>
</dbReference>
<proteinExistence type="inferred from homology"/>
<evidence type="ECO:0000256" key="5">
    <source>
        <dbReference type="ARBA" id="ARBA00022679"/>
    </source>
</evidence>
<evidence type="ECO:0000256" key="9">
    <source>
        <dbReference type="ARBA" id="ARBA00060548"/>
    </source>
</evidence>
<dbReference type="FunFam" id="3.40.1010.10:FF:000001">
    <property type="entry name" value="Siroheme synthase"/>
    <property type="match status" value="1"/>
</dbReference>
<evidence type="ECO:0000313" key="13">
    <source>
        <dbReference type="EMBL" id="AIH03942.1"/>
    </source>
</evidence>
<comment type="similarity">
    <text evidence="1 10">Belongs to the precorrin methyltransferase family.</text>
</comment>
<accession>A0A075WZ36</accession>
<dbReference type="SUPFAM" id="SSF53790">
    <property type="entry name" value="Tetrapyrrole methylase"/>
    <property type="match status" value="1"/>
</dbReference>
<dbReference type="CDD" id="cd06578">
    <property type="entry name" value="HemD"/>
    <property type="match status" value="1"/>
</dbReference>
<feature type="domain" description="Tetrapyrrole methylase" evidence="11">
    <location>
        <begin position="5"/>
        <end position="216"/>
    </location>
</feature>
<dbReference type="PROSITE" id="PS00839">
    <property type="entry name" value="SUMT_1"/>
    <property type="match status" value="1"/>
</dbReference>
<comment type="pathway">
    <text evidence="9">Cofactor biosynthesis; adenosylcobalamin biosynthesis; precorrin-2 from uroporphyrinogen III: step 1/1.</text>
</comment>
<dbReference type="GO" id="GO:0004851">
    <property type="term" value="F:uroporphyrin-III C-methyltransferase activity"/>
    <property type="evidence" value="ECO:0007669"/>
    <property type="project" value="UniProtKB-EC"/>
</dbReference>
<dbReference type="SUPFAM" id="SSF69618">
    <property type="entry name" value="HemD-like"/>
    <property type="match status" value="1"/>
</dbReference>
<dbReference type="KEGG" id="tcm:HL41_03640"/>
<dbReference type="eggNOG" id="COG1587">
    <property type="taxonomic scope" value="Bacteria"/>
</dbReference>
<sequence>MAQGKVYLVGAGPGDPQLLTLKGKRILEQAEVVIYDYLANPKLLSFCKEGAEKIYVGKKGGEHTLPQEEINKLLVKKAKEGKKVVRLKGGDPFLFGRGGEELEELVKEGIPFEVVPGVTSAIAVPAYAGIPVTHRDYTSTLAIITGHEAEGKPESKIDFKALAKLGTLVFLMGVKNLKYIVENLIKEGKDPKTPVALIQWGTLPKQKVVTGCLENIVAEVEKAGIKPPAIIVVGEVVKLRPDFNWFERKPLFGKRIAITRTREQASRLSFLLEELGADVVELPLIKVVPICNTAFLERLNLYDWLVFTSENGVRFFIKTLLETERDLRVLKDLKIAVIGKATAEALEGWGIKADLIPEKNFTQEGLLEAFSKIPIEGKKVLIARAKEARDVLPRGLEELGAIVEVVPIYQTVLPEETKIAFKEELKQGIDIITFTSSSTVKNFFRLLSELEEEVELKNTLFASIGPITSQELIKHGVTPQIEAKEYTIPGLVEAILTYFSD</sequence>
<gene>
    <name evidence="13" type="ORF">HL41_03640</name>
</gene>
<dbReference type="PANTHER" id="PTHR45790">
    <property type="entry name" value="SIROHEME SYNTHASE-RELATED"/>
    <property type="match status" value="1"/>
</dbReference>
<dbReference type="AlphaFoldDB" id="A0A075WZ36"/>
<dbReference type="EMBL" id="CP008796">
    <property type="protein sequence ID" value="AIH03942.1"/>
    <property type="molecule type" value="Genomic_DNA"/>
</dbReference>
<dbReference type="EC" id="2.1.1.107" evidence="2"/>
<dbReference type="InterPro" id="IPR006366">
    <property type="entry name" value="CobA/CysG_C"/>
</dbReference>
<evidence type="ECO:0000256" key="3">
    <source>
        <dbReference type="ARBA" id="ARBA00022573"/>
    </source>
</evidence>
<reference evidence="13 14" key="1">
    <citation type="journal article" date="2015" name="Genome Announc.">
        <title>Genome Sequence of a Sulfate-Reducing Thermophilic Bacterium, Thermodesulfobacterium commune DSM 2178T (Phylum Thermodesulfobacteria).</title>
        <authorList>
            <person name="Bhatnagar S."/>
            <person name="Badger J.H."/>
            <person name="Madupu R."/>
            <person name="Khouri H.M."/>
            <person name="O'Connor E.M."/>
            <person name="Robb F.T."/>
            <person name="Ward N.L."/>
            <person name="Eisen J.A."/>
        </authorList>
    </citation>
    <scope>NUCLEOTIDE SEQUENCE [LARGE SCALE GENOMIC DNA]</scope>
    <source>
        <strain evidence="13 14">DSM 2178</strain>
    </source>
</reference>
<dbReference type="GO" id="GO:0004852">
    <property type="term" value="F:uroporphyrinogen-III synthase activity"/>
    <property type="evidence" value="ECO:0007669"/>
    <property type="project" value="InterPro"/>
</dbReference>
<dbReference type="InterPro" id="IPR003754">
    <property type="entry name" value="4pyrrol_synth_uPrphyn_synth"/>
</dbReference>
<evidence type="ECO:0000256" key="1">
    <source>
        <dbReference type="ARBA" id="ARBA00005879"/>
    </source>
</evidence>
<dbReference type="PANTHER" id="PTHR45790:SF3">
    <property type="entry name" value="S-ADENOSYL-L-METHIONINE-DEPENDENT UROPORPHYRINOGEN III METHYLTRANSFERASE, CHLOROPLASTIC"/>
    <property type="match status" value="1"/>
</dbReference>
<dbReference type="PaxDb" id="289377-HL41_03640"/>
<dbReference type="Proteomes" id="UP000028481">
    <property type="component" value="Chromosome"/>
</dbReference>
<evidence type="ECO:0000256" key="10">
    <source>
        <dbReference type="RuleBase" id="RU003960"/>
    </source>
</evidence>